<feature type="domain" description="Peptidase A1" evidence="6">
    <location>
        <begin position="70"/>
        <end position="418"/>
    </location>
</feature>
<dbReference type="PRINTS" id="PR00792">
    <property type="entry name" value="PEPSIN"/>
</dbReference>
<evidence type="ECO:0000256" key="5">
    <source>
        <dbReference type="SAM" id="SignalP"/>
    </source>
</evidence>
<keyword evidence="8" id="KW-1185">Reference proteome</keyword>
<dbReference type="GO" id="GO:0006508">
    <property type="term" value="P:proteolysis"/>
    <property type="evidence" value="ECO:0007669"/>
    <property type="project" value="UniProtKB-KW"/>
</dbReference>
<evidence type="ECO:0000256" key="4">
    <source>
        <dbReference type="RuleBase" id="RU000454"/>
    </source>
</evidence>
<dbReference type="SUPFAM" id="SSF50630">
    <property type="entry name" value="Acid proteases"/>
    <property type="match status" value="1"/>
</dbReference>
<feature type="active site" evidence="3">
    <location>
        <position position="291"/>
    </location>
</feature>
<dbReference type="GO" id="GO:0000324">
    <property type="term" value="C:fungal-type vacuole"/>
    <property type="evidence" value="ECO:0007669"/>
    <property type="project" value="TreeGrafter"/>
</dbReference>
<evidence type="ECO:0000256" key="2">
    <source>
        <dbReference type="ARBA" id="ARBA00022750"/>
    </source>
</evidence>
<reference evidence="7" key="1">
    <citation type="journal article" date="2020" name="Phytopathology">
        <title>Genome sequence of the chestnut blight fungus Cryphonectria parasitica EP155: A fundamental resource for an archetypical invasive plant pathogen.</title>
        <authorList>
            <person name="Crouch J.A."/>
            <person name="Dawe A."/>
            <person name="Aerts A."/>
            <person name="Barry K."/>
            <person name="Churchill A.C.L."/>
            <person name="Grimwood J."/>
            <person name="Hillman B."/>
            <person name="Milgroom M.G."/>
            <person name="Pangilinan J."/>
            <person name="Smith M."/>
            <person name="Salamov A."/>
            <person name="Schmutz J."/>
            <person name="Yadav J."/>
            <person name="Grigoriev I.V."/>
            <person name="Nuss D."/>
        </authorList>
    </citation>
    <scope>NUCLEOTIDE SEQUENCE</scope>
    <source>
        <strain evidence="7">EP155</strain>
    </source>
</reference>
<sequence>MKFYGLILLLGGAVMTVSAKTVHLPLRSFSADADGRSPRGITKYQRRETNASSGVNVPVTDWFNGTDNQWYTTFSVGTPPQNFTALFDTGSPSFIVGASNCTTCGDKKLFDPELSSTYVDEPGRFVSYLFSTGADSLPFAEPEGATGYEVQDTISLGDLTVENQTFVLCVTMAEALDVMPIDGIMGMGFPEADSSWYWNLVDEGQLDSSVYSFYIPAGDIDGGEVTLGGIDDTKYEGDLNWVKLNIESKLFGSYVVDWVAIYANGQLLNNGTSPTTGAAVAMPTNGLAILDTGTAFMQTPDYATAVNLYAQISPNITLIDPAGAWGAPCDELESIAPDLTFTIGTAATAINVTIPKASFNLGEYPGLDGICQALFNNPSDGIGSSWFVGKKAEWLVGSPLIKQYYTAWDADNLQVGWGQLVDGPGFTAE</sequence>
<proteinExistence type="inferred from homology"/>
<dbReference type="PANTHER" id="PTHR47966:SF51">
    <property type="entry name" value="BETA-SITE APP-CLEAVING ENZYME, ISOFORM A-RELATED"/>
    <property type="match status" value="1"/>
</dbReference>
<dbReference type="RefSeq" id="XP_040771573.1">
    <property type="nucleotide sequence ID" value="XM_040923840.1"/>
</dbReference>
<feature type="chain" id="PRO_5040303468" evidence="5">
    <location>
        <begin position="20"/>
        <end position="429"/>
    </location>
</feature>
<organism evidence="7 8">
    <name type="scientific">Cryphonectria parasitica (strain ATCC 38755 / EP155)</name>
    <dbReference type="NCBI Taxonomy" id="660469"/>
    <lineage>
        <taxon>Eukaryota</taxon>
        <taxon>Fungi</taxon>
        <taxon>Dikarya</taxon>
        <taxon>Ascomycota</taxon>
        <taxon>Pezizomycotina</taxon>
        <taxon>Sordariomycetes</taxon>
        <taxon>Sordariomycetidae</taxon>
        <taxon>Diaporthales</taxon>
        <taxon>Cryphonectriaceae</taxon>
        <taxon>Cryphonectria-Endothia species complex</taxon>
        <taxon>Cryphonectria</taxon>
    </lineage>
</organism>
<dbReference type="PANTHER" id="PTHR47966">
    <property type="entry name" value="BETA-SITE APP-CLEAVING ENZYME, ISOFORM A-RELATED"/>
    <property type="match status" value="1"/>
</dbReference>
<dbReference type="GO" id="GO:0004190">
    <property type="term" value="F:aspartic-type endopeptidase activity"/>
    <property type="evidence" value="ECO:0007669"/>
    <property type="project" value="UniProtKB-KW"/>
</dbReference>
<dbReference type="InterPro" id="IPR033121">
    <property type="entry name" value="PEPTIDASE_A1"/>
</dbReference>
<dbReference type="GeneID" id="63840969"/>
<dbReference type="Gene3D" id="2.40.70.10">
    <property type="entry name" value="Acid Proteases"/>
    <property type="match status" value="2"/>
</dbReference>
<comment type="caution">
    <text evidence="7">The sequence shown here is derived from an EMBL/GenBank/DDBJ whole genome shotgun (WGS) entry which is preliminary data.</text>
</comment>
<name>A0A9P5CI91_CRYP1</name>
<dbReference type="InterPro" id="IPR001461">
    <property type="entry name" value="Aspartic_peptidase_A1"/>
</dbReference>
<gene>
    <name evidence="7" type="ORF">M406DRAFT_358242</name>
</gene>
<feature type="active site" evidence="3">
    <location>
        <position position="88"/>
    </location>
</feature>
<dbReference type="PROSITE" id="PS00141">
    <property type="entry name" value="ASP_PROTEASE"/>
    <property type="match status" value="1"/>
</dbReference>
<keyword evidence="2 4" id="KW-0064">Aspartyl protease</keyword>
<keyword evidence="5" id="KW-0732">Signal</keyword>
<keyword evidence="4" id="KW-0378">Hydrolase</keyword>
<dbReference type="InterPro" id="IPR001969">
    <property type="entry name" value="Aspartic_peptidase_AS"/>
</dbReference>
<dbReference type="InterPro" id="IPR034164">
    <property type="entry name" value="Pepsin-like_dom"/>
</dbReference>
<dbReference type="EMBL" id="MU032352">
    <property type="protein sequence ID" value="KAF3760594.1"/>
    <property type="molecule type" value="Genomic_DNA"/>
</dbReference>
<keyword evidence="4 7" id="KW-0645">Protease</keyword>
<evidence type="ECO:0000256" key="3">
    <source>
        <dbReference type="PIRSR" id="PIRSR601461-1"/>
    </source>
</evidence>
<evidence type="ECO:0000313" key="7">
    <source>
        <dbReference type="EMBL" id="KAF3760594.1"/>
    </source>
</evidence>
<evidence type="ECO:0000256" key="1">
    <source>
        <dbReference type="ARBA" id="ARBA00007447"/>
    </source>
</evidence>
<evidence type="ECO:0000313" key="8">
    <source>
        <dbReference type="Proteomes" id="UP000803844"/>
    </source>
</evidence>
<dbReference type="OrthoDB" id="771136at2759"/>
<evidence type="ECO:0000259" key="6">
    <source>
        <dbReference type="PROSITE" id="PS51767"/>
    </source>
</evidence>
<dbReference type="PROSITE" id="PS51767">
    <property type="entry name" value="PEPTIDASE_A1"/>
    <property type="match status" value="1"/>
</dbReference>
<feature type="signal peptide" evidence="5">
    <location>
        <begin position="1"/>
        <end position="19"/>
    </location>
</feature>
<dbReference type="Pfam" id="PF00026">
    <property type="entry name" value="Asp"/>
    <property type="match status" value="1"/>
</dbReference>
<accession>A0A9P5CI91</accession>
<protein>
    <submittedName>
        <fullName evidence="7">Acid protease</fullName>
    </submittedName>
</protein>
<dbReference type="Proteomes" id="UP000803844">
    <property type="component" value="Unassembled WGS sequence"/>
</dbReference>
<dbReference type="InterPro" id="IPR021109">
    <property type="entry name" value="Peptidase_aspartic_dom_sf"/>
</dbReference>
<dbReference type="AlphaFoldDB" id="A0A9P5CI91"/>
<comment type="similarity">
    <text evidence="1 4">Belongs to the peptidase A1 family.</text>
</comment>
<dbReference type="CDD" id="cd05471">
    <property type="entry name" value="pepsin_like"/>
    <property type="match status" value="1"/>
</dbReference>